<dbReference type="InterPro" id="IPR009770">
    <property type="entry name" value="HGLS"/>
</dbReference>
<keyword evidence="3" id="KW-0560">Oxidoreductase</keyword>
<dbReference type="Gene3D" id="3.10.180.50">
    <property type="match status" value="1"/>
</dbReference>
<evidence type="ECO:0000313" key="8">
    <source>
        <dbReference type="EMBL" id="SDM64199.1"/>
    </source>
</evidence>
<organism evidence="8 9">
    <name type="scientific">Pedobacter steynii</name>
    <dbReference type="NCBI Taxonomy" id="430522"/>
    <lineage>
        <taxon>Bacteria</taxon>
        <taxon>Pseudomonadati</taxon>
        <taxon>Bacteroidota</taxon>
        <taxon>Sphingobacteriia</taxon>
        <taxon>Sphingobacteriales</taxon>
        <taxon>Sphingobacteriaceae</taxon>
        <taxon>Pedobacter</taxon>
    </lineage>
</organism>
<dbReference type="OrthoDB" id="506370at2"/>
<evidence type="ECO:0000256" key="2">
    <source>
        <dbReference type="ARBA" id="ARBA00022964"/>
    </source>
</evidence>
<comment type="cofactor">
    <cofactor evidence="1">
        <name>Fe(2+)</name>
        <dbReference type="ChEBI" id="CHEBI:29033"/>
    </cofactor>
</comment>
<name>A0A1G9UWI4_9SPHI</name>
<protein>
    <recommendedName>
        <fullName evidence="6">2-oxoadipate dioxygenase/decarboxylase</fullName>
        <ecNumber evidence="6">1.13.11.93</ecNumber>
    </recommendedName>
    <alternativeName>
        <fullName evidence="7">2-hydroxyglutarate synthase</fullName>
    </alternativeName>
</protein>
<evidence type="ECO:0000256" key="7">
    <source>
        <dbReference type="ARBA" id="ARBA00035045"/>
    </source>
</evidence>
<dbReference type="RefSeq" id="WP_074607593.1">
    <property type="nucleotide sequence ID" value="NZ_FNGY01000004.1"/>
</dbReference>
<dbReference type="PANTHER" id="PTHR31136:SF5">
    <property type="entry name" value="2-OXOADIPATE DIOXYGENASE_DECARBOXYLASE, CHLOROPLASTIC"/>
    <property type="match status" value="1"/>
</dbReference>
<dbReference type="EC" id="1.13.11.93" evidence="6"/>
<dbReference type="Pfam" id="PF07063">
    <property type="entry name" value="HGLS"/>
    <property type="match status" value="1"/>
</dbReference>
<keyword evidence="9" id="KW-1185">Reference proteome</keyword>
<sequence length="303" mass="34877">MNFNSKSVLGKFLNILFDRYQQNVPAVQQISSAMVSHGLINSQEEIINDHIAFRTLKVPYLGIESFEKIFLHHGYTKKNNYHFEGKKLNAYWYAPPSSDYPRIFISELLVTELSEHAQQIIQKYTAGIAHDPVDSLDLNDSTQIGKFFNEPLWGLAEKQDYMDLLSESEYAAWVIFNRYYLNHYTISVHELKKGYNHLSDFNQFVELLGIRLNDEGGKIKISPDGLLKQSSTVAEMQEAVFAKGEKMEIAGSYVEFAERLVLPEFAALDQHHIRPEHRREGFEASNADKIFESTYLKQVKGNQ</sequence>
<evidence type="ECO:0000256" key="4">
    <source>
        <dbReference type="ARBA" id="ARBA00023004"/>
    </source>
</evidence>
<dbReference type="Proteomes" id="UP000183200">
    <property type="component" value="Unassembled WGS sequence"/>
</dbReference>
<evidence type="ECO:0000256" key="3">
    <source>
        <dbReference type="ARBA" id="ARBA00023002"/>
    </source>
</evidence>
<keyword evidence="4" id="KW-0408">Iron</keyword>
<dbReference type="GO" id="GO:0051213">
    <property type="term" value="F:dioxygenase activity"/>
    <property type="evidence" value="ECO:0007669"/>
    <property type="project" value="UniProtKB-KW"/>
</dbReference>
<dbReference type="SMART" id="SM01150">
    <property type="entry name" value="DUF1338"/>
    <property type="match status" value="1"/>
</dbReference>
<dbReference type="AlphaFoldDB" id="A0A1G9UWI4"/>
<dbReference type="PANTHER" id="PTHR31136">
    <property type="entry name" value="DUF1338 DOMAIN-CONTAINING PROTEIN"/>
    <property type="match status" value="1"/>
</dbReference>
<gene>
    <name evidence="8" type="ORF">SAMN05421820_104305</name>
</gene>
<evidence type="ECO:0000313" key="9">
    <source>
        <dbReference type="Proteomes" id="UP000183200"/>
    </source>
</evidence>
<evidence type="ECO:0000256" key="6">
    <source>
        <dbReference type="ARBA" id="ARBA00035023"/>
    </source>
</evidence>
<dbReference type="CDD" id="cd16350">
    <property type="entry name" value="VOC_like"/>
    <property type="match status" value="1"/>
</dbReference>
<comment type="similarity">
    <text evidence="5">Belongs to the 2-oxoadipate dioxygenase/decarboxylase family.</text>
</comment>
<reference evidence="9" key="1">
    <citation type="submission" date="2016-10" db="EMBL/GenBank/DDBJ databases">
        <authorList>
            <person name="Varghese N."/>
            <person name="Submissions S."/>
        </authorList>
    </citation>
    <scope>NUCLEOTIDE SEQUENCE [LARGE SCALE GENOMIC DNA]</scope>
    <source>
        <strain evidence="9">DSM 19110</strain>
    </source>
</reference>
<proteinExistence type="inferred from homology"/>
<keyword evidence="2" id="KW-0223">Dioxygenase</keyword>
<dbReference type="EMBL" id="FNGY01000004">
    <property type="protein sequence ID" value="SDM64199.1"/>
    <property type="molecule type" value="Genomic_DNA"/>
</dbReference>
<evidence type="ECO:0000256" key="1">
    <source>
        <dbReference type="ARBA" id="ARBA00001954"/>
    </source>
</evidence>
<evidence type="ECO:0000256" key="5">
    <source>
        <dbReference type="ARBA" id="ARBA00035013"/>
    </source>
</evidence>
<accession>A0A1G9UWI4</accession>